<name>R6I9T8_9FIRM</name>
<evidence type="ECO:0000256" key="1">
    <source>
        <dbReference type="ARBA" id="ARBA00001946"/>
    </source>
</evidence>
<reference evidence="7" key="1">
    <citation type="submission" date="2012-11" db="EMBL/GenBank/DDBJ databases">
        <title>Dependencies among metagenomic species, viruses, plasmids and units of genetic variation.</title>
        <authorList>
            <person name="Nielsen H.B."/>
            <person name="Almeida M."/>
            <person name="Juncker A.S."/>
            <person name="Rasmussen S."/>
            <person name="Li J."/>
            <person name="Sunagawa S."/>
            <person name="Plichta D."/>
            <person name="Gautier L."/>
            <person name="Le Chatelier E."/>
            <person name="Peletier E."/>
            <person name="Bonde I."/>
            <person name="Nielsen T."/>
            <person name="Manichanh C."/>
            <person name="Arumugam M."/>
            <person name="Batto J."/>
            <person name="Santos M.B.Q.D."/>
            <person name="Blom N."/>
            <person name="Borruel N."/>
            <person name="Burgdorf K.S."/>
            <person name="Boumezbeur F."/>
            <person name="Casellas F."/>
            <person name="Dore J."/>
            <person name="Guarner F."/>
            <person name="Hansen T."/>
            <person name="Hildebrand F."/>
            <person name="Kaas R.S."/>
            <person name="Kennedy S."/>
            <person name="Kristiansen K."/>
            <person name="Kultima J.R."/>
            <person name="Leonard P."/>
            <person name="Levenez F."/>
            <person name="Lund O."/>
            <person name="Moumen B."/>
            <person name="Le Paslier D."/>
            <person name="Pons N."/>
            <person name="Pedersen O."/>
            <person name="Prifti E."/>
            <person name="Qin J."/>
            <person name="Raes J."/>
            <person name="Tap J."/>
            <person name="Tims S."/>
            <person name="Ussery D.W."/>
            <person name="Yamada T."/>
            <person name="MetaHit consortium"/>
            <person name="Renault P."/>
            <person name="Sicheritz-Ponten T."/>
            <person name="Bork P."/>
            <person name="Wang J."/>
            <person name="Brunak S."/>
            <person name="Ehrlich S.D."/>
        </authorList>
    </citation>
    <scope>NUCLEOTIDE SEQUENCE [LARGE SCALE GENOMIC DNA]</scope>
</reference>
<dbReference type="PANTHER" id="PTHR32308:SF10">
    <property type="entry name" value="CITRATE LYASE SUBUNIT BETA"/>
    <property type="match status" value="1"/>
</dbReference>
<dbReference type="STRING" id="1262914.BN533_00079"/>
<dbReference type="GO" id="GO:0000287">
    <property type="term" value="F:magnesium ion binding"/>
    <property type="evidence" value="ECO:0007669"/>
    <property type="project" value="TreeGrafter"/>
</dbReference>
<dbReference type="InterPro" id="IPR040442">
    <property type="entry name" value="Pyrv_kinase-like_dom_sf"/>
</dbReference>
<comment type="cofactor">
    <cofactor evidence="1">
        <name>Mg(2+)</name>
        <dbReference type="ChEBI" id="CHEBI:18420"/>
    </cofactor>
</comment>
<sequence>MNSLYRTMFFVPGNDPKKIIGAEIYRPDCIIYDLEDSVSIFEKDSARILVKYALQYNRPDCRVGIRINQADSPYYEDDVSSMVPLQPDFLRLPKAETAEDIKKLDVLITEIEEKHAIEIGAVKIVASIETALGVVNSYKIASASKRMLAIGLGAEDFRTDMRMERSEDASEILFARNLISLNAHATGIMAMDYVYSNIKNIEGFRADVKLGKQLGYTGKSVVHPNQIGVVHELYTPTIKEIESAKEILNAYEDALKNASGVTSLNGKMIDKPMVTRAMSILSYAKAAGMEV</sequence>
<gene>
    <name evidence="7" type="ORF">BN533_00079</name>
</gene>
<dbReference type="EMBL" id="CBDS010000071">
    <property type="protein sequence ID" value="CDB46050.1"/>
    <property type="molecule type" value="Genomic_DNA"/>
</dbReference>
<feature type="binding site" evidence="4">
    <location>
        <position position="66"/>
    </location>
    <ligand>
        <name>substrate</name>
    </ligand>
</feature>
<evidence type="ECO:0000256" key="2">
    <source>
        <dbReference type="ARBA" id="ARBA00022723"/>
    </source>
</evidence>
<dbReference type="GO" id="GO:0006107">
    <property type="term" value="P:oxaloacetate metabolic process"/>
    <property type="evidence" value="ECO:0007669"/>
    <property type="project" value="TreeGrafter"/>
</dbReference>
<evidence type="ECO:0000256" key="5">
    <source>
        <dbReference type="PIRSR" id="PIRSR015582-2"/>
    </source>
</evidence>
<keyword evidence="3 5" id="KW-0460">Magnesium</keyword>
<evidence type="ECO:0000313" key="7">
    <source>
        <dbReference type="EMBL" id="CDB46050.1"/>
    </source>
</evidence>
<feature type="domain" description="HpcH/HpaI aldolase/citrate lyase" evidence="6">
    <location>
        <begin position="6"/>
        <end position="224"/>
    </location>
</feature>
<dbReference type="HOGENOM" id="CLU_044864_0_0_9"/>
<organism evidence="7">
    <name type="scientific">Phascolarctobacterium faecium</name>
    <dbReference type="NCBI Taxonomy" id="33025"/>
    <lineage>
        <taxon>Bacteria</taxon>
        <taxon>Bacillati</taxon>
        <taxon>Bacillota</taxon>
        <taxon>Negativicutes</taxon>
        <taxon>Acidaminococcales</taxon>
        <taxon>Acidaminococcaceae</taxon>
        <taxon>Phascolarctobacterium</taxon>
    </lineage>
</organism>
<dbReference type="GO" id="GO:0016829">
    <property type="term" value="F:lyase activity"/>
    <property type="evidence" value="ECO:0007669"/>
    <property type="project" value="UniProtKB-KW"/>
</dbReference>
<keyword evidence="7" id="KW-0456">Lyase</keyword>
<evidence type="ECO:0000256" key="3">
    <source>
        <dbReference type="ARBA" id="ARBA00022842"/>
    </source>
</evidence>
<feature type="binding site" evidence="5">
    <location>
        <position position="156"/>
    </location>
    <ligand>
        <name>Mg(2+)</name>
        <dbReference type="ChEBI" id="CHEBI:18420"/>
    </ligand>
</feature>
<evidence type="ECO:0000259" key="6">
    <source>
        <dbReference type="Pfam" id="PF03328"/>
    </source>
</evidence>
<dbReference type="InterPro" id="IPR005000">
    <property type="entry name" value="Aldolase/citrate-lyase_domain"/>
</dbReference>
<proteinExistence type="predicted"/>
<feature type="binding site" evidence="4">
    <location>
        <position position="129"/>
    </location>
    <ligand>
        <name>substrate</name>
    </ligand>
</feature>
<accession>R6I9T8</accession>
<dbReference type="AlphaFoldDB" id="R6I9T8"/>
<evidence type="ECO:0000256" key="4">
    <source>
        <dbReference type="PIRSR" id="PIRSR015582-1"/>
    </source>
</evidence>
<comment type="caution">
    <text evidence="7">The sequence shown here is derived from an EMBL/GenBank/DDBJ whole genome shotgun (WGS) entry which is preliminary data.</text>
</comment>
<dbReference type="InterPro" id="IPR015813">
    <property type="entry name" value="Pyrv/PenolPyrv_kinase-like_dom"/>
</dbReference>
<dbReference type="InterPro" id="IPR011206">
    <property type="entry name" value="Citrate_lyase_beta/mcl1/mcl2"/>
</dbReference>
<dbReference type="SUPFAM" id="SSF51621">
    <property type="entry name" value="Phosphoenolpyruvate/pyruvate domain"/>
    <property type="match status" value="1"/>
</dbReference>
<dbReference type="PIRSF" id="PIRSF015582">
    <property type="entry name" value="Cit_lyase_B"/>
    <property type="match status" value="1"/>
</dbReference>
<dbReference type="RefSeq" id="WP_021716983.1">
    <property type="nucleotide sequence ID" value="NZ_CAUCQA010000015.1"/>
</dbReference>
<dbReference type="PANTHER" id="PTHR32308">
    <property type="entry name" value="LYASE BETA SUBUNIT, PUTATIVE (AFU_ORTHOLOGUE AFUA_4G13030)-RELATED"/>
    <property type="match status" value="1"/>
</dbReference>
<keyword evidence="2 5" id="KW-0479">Metal-binding</keyword>
<dbReference type="Gene3D" id="3.20.20.60">
    <property type="entry name" value="Phosphoenolpyruvate-binding domains"/>
    <property type="match status" value="1"/>
</dbReference>
<protein>
    <submittedName>
        <fullName evidence="7">Citryl-CoA lyase</fullName>
    </submittedName>
</protein>
<dbReference type="eggNOG" id="COG2301">
    <property type="taxonomic scope" value="Bacteria"/>
</dbReference>
<feature type="binding site" evidence="5">
    <location>
        <position position="129"/>
    </location>
    <ligand>
        <name>Mg(2+)</name>
        <dbReference type="ChEBI" id="CHEBI:18420"/>
    </ligand>
</feature>
<dbReference type="Pfam" id="PF03328">
    <property type="entry name" value="HpcH_HpaI"/>
    <property type="match status" value="1"/>
</dbReference>